<gene>
    <name evidence="2" type="ORF">SEV965_LOCUS36219</name>
</gene>
<protein>
    <recommendedName>
        <fullName evidence="1">F-box domain-containing protein</fullName>
    </recommendedName>
</protein>
<evidence type="ECO:0000313" key="3">
    <source>
        <dbReference type="Proteomes" id="UP000663889"/>
    </source>
</evidence>
<dbReference type="PROSITE" id="PS50181">
    <property type="entry name" value="FBOX"/>
    <property type="match status" value="1"/>
</dbReference>
<dbReference type="EMBL" id="CAJNOU010006400">
    <property type="protein sequence ID" value="CAF1504001.1"/>
    <property type="molecule type" value="Genomic_DNA"/>
</dbReference>
<sequence length="372" mass="43977">MLHLPNEILFIVFNKLNKVDVLYSLVDITQRFNQLIFDPFYIHNLNMTSMTMKSFYDRVYSINNQVLERICKNILPRIYHKITELIVEQYSMERVLQTINYPQLYSLTLMDFSEDVLFNHLTSNTILRKVLFEQITCLKIDVKDEPKQPSPETLSIMFTLILSLCKRLIKLSFCQSNDRSTLCTFDLSSSNFNSSILTTLNIIVETFDDCLYLLDGRFNCLSILIIAVKIISYTSGTIDNTKKLPKLKHFSLTSYRHIFLYDDLIIPLLRRMINLEEFILYLSIIRSNKNYIDGHQLYDDILIYMPQLKKFTFNIYTNVDKNVKIALSSNEDIQLSFRRKEYDYGPVASHIETFTRENQRKCHIHSLPYEFK</sequence>
<comment type="caution">
    <text evidence="2">The sequence shown here is derived from an EMBL/GenBank/DDBJ whole genome shotgun (WGS) entry which is preliminary data.</text>
</comment>
<reference evidence="2" key="1">
    <citation type="submission" date="2021-02" db="EMBL/GenBank/DDBJ databases">
        <authorList>
            <person name="Nowell W R."/>
        </authorList>
    </citation>
    <scope>NUCLEOTIDE SEQUENCE</scope>
</reference>
<evidence type="ECO:0000259" key="1">
    <source>
        <dbReference type="PROSITE" id="PS50181"/>
    </source>
</evidence>
<feature type="domain" description="F-box" evidence="1">
    <location>
        <begin position="1"/>
        <end position="45"/>
    </location>
</feature>
<dbReference type="InterPro" id="IPR001810">
    <property type="entry name" value="F-box_dom"/>
</dbReference>
<dbReference type="AlphaFoldDB" id="A0A815TJV1"/>
<name>A0A815TJV1_9BILA</name>
<accession>A0A815TJV1</accession>
<organism evidence="2 3">
    <name type="scientific">Rotaria sordida</name>
    <dbReference type="NCBI Taxonomy" id="392033"/>
    <lineage>
        <taxon>Eukaryota</taxon>
        <taxon>Metazoa</taxon>
        <taxon>Spiralia</taxon>
        <taxon>Gnathifera</taxon>
        <taxon>Rotifera</taxon>
        <taxon>Eurotatoria</taxon>
        <taxon>Bdelloidea</taxon>
        <taxon>Philodinida</taxon>
        <taxon>Philodinidae</taxon>
        <taxon>Rotaria</taxon>
    </lineage>
</organism>
<feature type="non-terminal residue" evidence="2">
    <location>
        <position position="1"/>
    </location>
</feature>
<evidence type="ECO:0000313" key="2">
    <source>
        <dbReference type="EMBL" id="CAF1504001.1"/>
    </source>
</evidence>
<proteinExistence type="predicted"/>
<dbReference type="Proteomes" id="UP000663889">
    <property type="component" value="Unassembled WGS sequence"/>
</dbReference>